<comment type="caution">
    <text evidence="1">The sequence shown here is derived from an EMBL/GenBank/DDBJ whole genome shotgun (WGS) entry which is preliminary data.</text>
</comment>
<gene>
    <name evidence="1" type="ORF">DdX_17981</name>
</gene>
<proteinExistence type="predicted"/>
<evidence type="ECO:0000313" key="2">
    <source>
        <dbReference type="Proteomes" id="UP001201812"/>
    </source>
</evidence>
<sequence length="142" mass="16637">MGAVFFPRVNRGEDREIRPFRLQSEQQRKKILDKCSELISQARSSTQEINDEVCDMPQNRNLLGYDHNRFRKQSSLRCDVCYLQTSDHTYRVNPAKDQKVSTGKRREKTYLECVEFGRQSQPGGICFVVAQSSDRYHSVQER</sequence>
<dbReference type="Proteomes" id="UP001201812">
    <property type="component" value="Unassembled WGS sequence"/>
</dbReference>
<dbReference type="AlphaFoldDB" id="A0AAD4MKQ9"/>
<keyword evidence="2" id="KW-1185">Reference proteome</keyword>
<dbReference type="EMBL" id="JAKKPZ010000224">
    <property type="protein sequence ID" value="KAI1698310.1"/>
    <property type="molecule type" value="Genomic_DNA"/>
</dbReference>
<accession>A0AAD4MKQ9</accession>
<evidence type="ECO:0000313" key="1">
    <source>
        <dbReference type="EMBL" id="KAI1698310.1"/>
    </source>
</evidence>
<name>A0AAD4MKQ9_9BILA</name>
<organism evidence="1 2">
    <name type="scientific">Ditylenchus destructor</name>
    <dbReference type="NCBI Taxonomy" id="166010"/>
    <lineage>
        <taxon>Eukaryota</taxon>
        <taxon>Metazoa</taxon>
        <taxon>Ecdysozoa</taxon>
        <taxon>Nematoda</taxon>
        <taxon>Chromadorea</taxon>
        <taxon>Rhabditida</taxon>
        <taxon>Tylenchina</taxon>
        <taxon>Tylenchomorpha</taxon>
        <taxon>Sphaerularioidea</taxon>
        <taxon>Anguinidae</taxon>
        <taxon>Anguininae</taxon>
        <taxon>Ditylenchus</taxon>
    </lineage>
</organism>
<protein>
    <submittedName>
        <fullName evidence="1">Uncharacterized protein</fullName>
    </submittedName>
</protein>
<reference evidence="1" key="1">
    <citation type="submission" date="2022-01" db="EMBL/GenBank/DDBJ databases">
        <title>Genome Sequence Resource for Two Populations of Ditylenchus destructor, the Migratory Endoparasitic Phytonematode.</title>
        <authorList>
            <person name="Zhang H."/>
            <person name="Lin R."/>
            <person name="Xie B."/>
        </authorList>
    </citation>
    <scope>NUCLEOTIDE SEQUENCE</scope>
    <source>
        <strain evidence="1">BazhouSP</strain>
    </source>
</reference>